<dbReference type="AlphaFoldDB" id="G3J0N0"/>
<dbReference type="EMBL" id="JH109153">
    <property type="protein sequence ID" value="EGW20752.1"/>
    <property type="molecule type" value="Genomic_DNA"/>
</dbReference>
<dbReference type="RefSeq" id="WP_006893125.1">
    <property type="nucleotide sequence ID" value="NZ_JH109153.1"/>
</dbReference>
<sequence>MEINIFGLGYICISAACLVTDGHNMFTVSPNYAEVDLINQSNSPVAVTKNSPEYANARQRLCPNQAMIDLVRNEDALMGERYYAIIG</sequence>
<gene>
    <name evidence="1" type="ORF">Mettu_3901</name>
</gene>
<proteinExistence type="predicted"/>
<reference evidence="1 2" key="1">
    <citation type="submission" date="2011-06" db="EMBL/GenBank/DDBJ databases">
        <title>Genomic sequence of Methylobacter tundripaludum SV96.</title>
        <authorList>
            <consortium name="US DOE Joint Genome Institute"/>
            <person name="Lucas S."/>
            <person name="Han J."/>
            <person name="Lapidus A."/>
            <person name="Cheng J.-F."/>
            <person name="Goodwin L."/>
            <person name="Pitluck S."/>
            <person name="Held B."/>
            <person name="Detter J.C."/>
            <person name="Han C."/>
            <person name="Tapia R."/>
            <person name="Land M."/>
            <person name="Hauser L."/>
            <person name="Kyrpides N."/>
            <person name="Ivanova N."/>
            <person name="Ovchinnikova G."/>
            <person name="Pagani I."/>
            <person name="Klotz M.G."/>
            <person name="Dispirito A.A."/>
            <person name="Murrell J.C."/>
            <person name="Dunfield P."/>
            <person name="Kalyuzhnaya M.G."/>
            <person name="Svenning M."/>
            <person name="Trotsenko Y.A."/>
            <person name="Stein L.Y."/>
            <person name="Woyke T."/>
        </authorList>
    </citation>
    <scope>NUCLEOTIDE SEQUENCE [LARGE SCALE GENOMIC DNA]</scope>
    <source>
        <strain evidence="2">ATCC BAA-1195 / DSM 17260 / SV96</strain>
    </source>
</reference>
<protein>
    <submittedName>
        <fullName evidence="1">Uncharacterized protein</fullName>
    </submittedName>
</protein>
<keyword evidence="2" id="KW-1185">Reference proteome</keyword>
<evidence type="ECO:0000313" key="1">
    <source>
        <dbReference type="EMBL" id="EGW20752.1"/>
    </source>
</evidence>
<evidence type="ECO:0000313" key="2">
    <source>
        <dbReference type="Proteomes" id="UP000004664"/>
    </source>
</evidence>
<name>G3J0N0_METTV</name>
<dbReference type="OrthoDB" id="9803238at2"/>
<dbReference type="STRING" id="697282.Mettu_3901"/>
<dbReference type="Proteomes" id="UP000004664">
    <property type="component" value="Unassembled WGS sequence"/>
</dbReference>
<accession>G3J0N0</accession>
<organism evidence="1 2">
    <name type="scientific">Methylobacter tundripaludum (strain ATCC BAA-1195 / DSM 17260 / SV96)</name>
    <dbReference type="NCBI Taxonomy" id="697282"/>
    <lineage>
        <taxon>Bacteria</taxon>
        <taxon>Pseudomonadati</taxon>
        <taxon>Pseudomonadota</taxon>
        <taxon>Gammaproteobacteria</taxon>
        <taxon>Methylococcales</taxon>
        <taxon>Methylococcaceae</taxon>
        <taxon>Methylobacter</taxon>
    </lineage>
</organism>
<dbReference type="HOGENOM" id="CLU_2479830_0_0_6"/>